<dbReference type="EMBL" id="LIZX01000019">
    <property type="protein sequence ID" value="KPJ69620.1"/>
    <property type="molecule type" value="Genomic_DNA"/>
</dbReference>
<organism evidence="1 2">
    <name type="scientific">candidate division WOR-1 bacterium DG_54_3</name>
    <dbReference type="NCBI Taxonomy" id="1703775"/>
    <lineage>
        <taxon>Bacteria</taxon>
        <taxon>Bacillati</taxon>
        <taxon>Saganbacteria</taxon>
    </lineage>
</organism>
<sequence length="67" mass="7493">MVGKVTGSGQNINIFLNSKPSHPSSQLNKSFIDALKNEYQKQVGKLKEDVEISGVYRYSLSINQHQV</sequence>
<protein>
    <submittedName>
        <fullName evidence="1">Uncharacterized protein</fullName>
    </submittedName>
</protein>
<dbReference type="Proteomes" id="UP000051861">
    <property type="component" value="Unassembled WGS sequence"/>
</dbReference>
<dbReference type="AlphaFoldDB" id="A0A0S7Y4S8"/>
<evidence type="ECO:0000313" key="1">
    <source>
        <dbReference type="EMBL" id="KPJ69620.1"/>
    </source>
</evidence>
<accession>A0A0S7Y4S8</accession>
<proteinExistence type="predicted"/>
<name>A0A0S7Y4S8_UNCSA</name>
<comment type="caution">
    <text evidence="1">The sequence shown here is derived from an EMBL/GenBank/DDBJ whole genome shotgun (WGS) entry which is preliminary data.</text>
</comment>
<evidence type="ECO:0000313" key="2">
    <source>
        <dbReference type="Proteomes" id="UP000051861"/>
    </source>
</evidence>
<gene>
    <name evidence="1" type="ORF">AMJ44_03180</name>
</gene>
<reference evidence="1 2" key="1">
    <citation type="journal article" date="2015" name="Microbiome">
        <title>Genomic resolution of linkages in carbon, nitrogen, and sulfur cycling among widespread estuary sediment bacteria.</title>
        <authorList>
            <person name="Baker B.J."/>
            <person name="Lazar C.S."/>
            <person name="Teske A.P."/>
            <person name="Dick G.J."/>
        </authorList>
    </citation>
    <scope>NUCLEOTIDE SEQUENCE [LARGE SCALE GENOMIC DNA]</scope>
    <source>
        <strain evidence="1">DG_54_3</strain>
    </source>
</reference>